<comment type="function">
    <text evidence="2">Molecular chaperone that interacts specifically with outer membrane proteins, thus maintaining the solubility of early folding intermediates during passage through the periplasm.</text>
</comment>
<dbReference type="InterPro" id="IPR005632">
    <property type="entry name" value="Chaperone_Skp"/>
</dbReference>
<name>A0ABT5QRZ8_9GAMM</name>
<dbReference type="PIRSF" id="PIRSF002094">
    <property type="entry name" value="OMP26_Skp"/>
    <property type="match status" value="1"/>
</dbReference>
<dbReference type="Proteomes" id="UP001149821">
    <property type="component" value="Unassembled WGS sequence"/>
</dbReference>
<comment type="subcellular location">
    <subcellularLocation>
        <location evidence="2">Periplasm</location>
    </subcellularLocation>
</comment>
<comment type="subunit">
    <text evidence="2">Homotrimer.</text>
</comment>
<dbReference type="Gene3D" id="3.30.910.20">
    <property type="entry name" value="Skp domain"/>
    <property type="match status" value="1"/>
</dbReference>
<organism evidence="4 5">
    <name type="scientific">Enterovibrio qingdaonensis</name>
    <dbReference type="NCBI Taxonomy" id="2899818"/>
    <lineage>
        <taxon>Bacteria</taxon>
        <taxon>Pseudomonadati</taxon>
        <taxon>Pseudomonadota</taxon>
        <taxon>Gammaproteobacteria</taxon>
        <taxon>Vibrionales</taxon>
        <taxon>Vibrionaceae</taxon>
        <taxon>Enterovibrio</taxon>
    </lineage>
</organism>
<sequence length="169" mass="19108">MKPFIKAAGLSLVIATSSMFAHAAEAAQKIGYVATGPLMAQLAKQSNVQEKLRVEFKDRIAKIERLEAKMKKDLDKLKRNGELMSDDERVKLQRGLQSMDAELKLEVTNLREDQQKRGAEEQRKLAERIQKAIESVAKKEGYNMVLDRQVVHYASPKDDISEKVLKAVK</sequence>
<protein>
    <recommendedName>
        <fullName evidence="2">Chaperone protein skp</fullName>
    </recommendedName>
</protein>
<dbReference type="SUPFAM" id="SSF111384">
    <property type="entry name" value="OmpH-like"/>
    <property type="match status" value="1"/>
</dbReference>
<reference evidence="4" key="1">
    <citation type="submission" date="2021-12" db="EMBL/GenBank/DDBJ databases">
        <title>Enterovibrio ZSDZ35 sp. nov. and Enterovibrio ZSDZ42 sp. nov., isolated from coastal seawater in Qingdao.</title>
        <authorList>
            <person name="Zhang P."/>
        </authorList>
    </citation>
    <scope>NUCLEOTIDE SEQUENCE</scope>
    <source>
        <strain evidence="4">ZSDZ35</strain>
    </source>
</reference>
<evidence type="ECO:0000256" key="3">
    <source>
        <dbReference type="SAM" id="SignalP"/>
    </source>
</evidence>
<keyword evidence="2" id="KW-0574">Periplasm</keyword>
<dbReference type="SMART" id="SM00935">
    <property type="entry name" value="OmpH"/>
    <property type="match status" value="1"/>
</dbReference>
<keyword evidence="5" id="KW-1185">Reference proteome</keyword>
<dbReference type="RefSeq" id="WP_274144853.1">
    <property type="nucleotide sequence ID" value="NZ_JAJUBB010000023.1"/>
</dbReference>
<dbReference type="PANTHER" id="PTHR35089:SF1">
    <property type="entry name" value="CHAPERONE PROTEIN SKP"/>
    <property type="match status" value="1"/>
</dbReference>
<evidence type="ECO:0000313" key="4">
    <source>
        <dbReference type="EMBL" id="MDD1783755.1"/>
    </source>
</evidence>
<feature type="signal peptide" evidence="3">
    <location>
        <begin position="1"/>
        <end position="23"/>
    </location>
</feature>
<feature type="chain" id="PRO_5046079224" description="Chaperone protein skp" evidence="3">
    <location>
        <begin position="24"/>
        <end position="169"/>
    </location>
</feature>
<evidence type="ECO:0000256" key="2">
    <source>
        <dbReference type="PIRNR" id="PIRNR002094"/>
    </source>
</evidence>
<comment type="caution">
    <text evidence="4">The sequence shown here is derived from an EMBL/GenBank/DDBJ whole genome shotgun (WGS) entry which is preliminary data.</text>
</comment>
<dbReference type="Pfam" id="PF03938">
    <property type="entry name" value="OmpH"/>
    <property type="match status" value="1"/>
</dbReference>
<evidence type="ECO:0000313" key="5">
    <source>
        <dbReference type="Proteomes" id="UP001149821"/>
    </source>
</evidence>
<keyword evidence="1 3" id="KW-0732">Signal</keyword>
<keyword evidence="2" id="KW-0143">Chaperone</keyword>
<accession>A0ABT5QRZ8</accession>
<evidence type="ECO:0000256" key="1">
    <source>
        <dbReference type="ARBA" id="ARBA00022729"/>
    </source>
</evidence>
<dbReference type="InterPro" id="IPR024930">
    <property type="entry name" value="Skp_dom_sf"/>
</dbReference>
<dbReference type="PANTHER" id="PTHR35089">
    <property type="entry name" value="CHAPERONE PROTEIN SKP"/>
    <property type="match status" value="1"/>
</dbReference>
<comment type="similarity">
    <text evidence="2">Belongs to the skp family.</text>
</comment>
<dbReference type="EMBL" id="JAJUBB010000023">
    <property type="protein sequence ID" value="MDD1783755.1"/>
    <property type="molecule type" value="Genomic_DNA"/>
</dbReference>
<gene>
    <name evidence="4" type="ORF">LRP49_21485</name>
</gene>
<proteinExistence type="inferred from homology"/>